<dbReference type="GO" id="GO:0046872">
    <property type="term" value="F:metal ion binding"/>
    <property type="evidence" value="ECO:0007669"/>
    <property type="project" value="UniProtKB-KW"/>
</dbReference>
<dbReference type="Gene3D" id="3.40.50.10420">
    <property type="entry name" value="NagB/RpiA/CoA transferase-like"/>
    <property type="match status" value="1"/>
</dbReference>
<dbReference type="OrthoDB" id="9801938at2"/>
<name>H8L3T6_FRAAD</name>
<feature type="binding site" evidence="4">
    <location>
        <begin position="134"/>
        <end position="142"/>
    </location>
    <ligand>
        <name>ATP</name>
        <dbReference type="ChEBI" id="CHEBI:30616"/>
    </ligand>
</feature>
<comment type="similarity">
    <text evidence="1 5">Belongs to the 5-formyltetrahydrofolate cyclo-ligase family.</text>
</comment>
<dbReference type="PIRSF" id="PIRSF006806">
    <property type="entry name" value="FTHF_cligase"/>
    <property type="match status" value="1"/>
</dbReference>
<dbReference type="InterPro" id="IPR024185">
    <property type="entry name" value="FTHF_cligase-like_sf"/>
</dbReference>
<organism evidence="6 7">
    <name type="scientific">Frateuria aurantia (strain ATCC 33424 / DSM 6220 / KCTC 2777 / LMG 1558 / NBRC 3245 / NCIMB 13370)</name>
    <name type="common">Acetobacter aurantius</name>
    <dbReference type="NCBI Taxonomy" id="767434"/>
    <lineage>
        <taxon>Bacteria</taxon>
        <taxon>Pseudomonadati</taxon>
        <taxon>Pseudomonadota</taxon>
        <taxon>Gammaproteobacteria</taxon>
        <taxon>Lysobacterales</taxon>
        <taxon>Rhodanobacteraceae</taxon>
        <taxon>Frateuria</taxon>
    </lineage>
</organism>
<keyword evidence="5" id="KW-0479">Metal-binding</keyword>
<dbReference type="EC" id="6.3.3.2" evidence="5"/>
<evidence type="ECO:0000256" key="2">
    <source>
        <dbReference type="ARBA" id="ARBA00022741"/>
    </source>
</evidence>
<dbReference type="InterPro" id="IPR002698">
    <property type="entry name" value="FTHF_cligase"/>
</dbReference>
<feature type="binding site" evidence="4">
    <location>
        <position position="57"/>
    </location>
    <ligand>
        <name>substrate</name>
    </ligand>
</feature>
<evidence type="ECO:0000256" key="4">
    <source>
        <dbReference type="PIRSR" id="PIRSR006806-1"/>
    </source>
</evidence>
<comment type="cofactor">
    <cofactor evidence="5">
        <name>Mg(2+)</name>
        <dbReference type="ChEBI" id="CHEBI:18420"/>
    </cofactor>
</comment>
<evidence type="ECO:0000256" key="3">
    <source>
        <dbReference type="ARBA" id="ARBA00022840"/>
    </source>
</evidence>
<dbReference type="GO" id="GO:0009396">
    <property type="term" value="P:folic acid-containing compound biosynthetic process"/>
    <property type="evidence" value="ECO:0007669"/>
    <property type="project" value="TreeGrafter"/>
</dbReference>
<dbReference type="HOGENOM" id="CLU_066245_0_0_6"/>
<accession>H8L3T6</accession>
<dbReference type="EMBL" id="CP003350">
    <property type="protein sequence ID" value="AFC84891.1"/>
    <property type="molecule type" value="Genomic_DNA"/>
</dbReference>
<sequence length="204" mass="22824">MNAAERGEIRRLFDLQRKQLPPRERIIAAQGLRQSLEQLPDFLTDVRVGGYWAVHGEIPLNLAIAGLASRGQQFWLPVLQPGPSMRFARWATGDAIVSNRFGIPEPEQQGSLIEAQALDLILVPLLAFDRRGYRLGYGGGYYDRVLAERRPPDEGGPLLVGVGYAFQGLEQIEPAPWDLRLDYVATDQELIECQPVSHHESETP</sequence>
<dbReference type="RefSeq" id="WP_014401897.1">
    <property type="nucleotide sequence ID" value="NC_017033.1"/>
</dbReference>
<reference evidence="6" key="1">
    <citation type="submission" date="2012-02" db="EMBL/GenBank/DDBJ databases">
        <title>The complete genome of Frateuria aurantia DSM 6220.</title>
        <authorList>
            <consortium name="US DOE Joint Genome Institute (JGI-PGF)"/>
            <person name="Lucas S."/>
            <person name="Copeland A."/>
            <person name="Lapidus A."/>
            <person name="Glavina del Rio T."/>
            <person name="Dalin E."/>
            <person name="Tice H."/>
            <person name="Bruce D."/>
            <person name="Goodwin L."/>
            <person name="Pitluck S."/>
            <person name="Peters L."/>
            <person name="Ovchinnikova G."/>
            <person name="Teshima H."/>
            <person name="Kyrpides N."/>
            <person name="Mavromatis K."/>
            <person name="Ivanova N."/>
            <person name="Brettin T."/>
            <person name="Detter J.C."/>
            <person name="Han C."/>
            <person name="Larimer F."/>
            <person name="Land M."/>
            <person name="Hauser L."/>
            <person name="Markowitz V."/>
            <person name="Cheng J.-F."/>
            <person name="Hugenholtz P."/>
            <person name="Woyke T."/>
            <person name="Wu D."/>
            <person name="Brambilla E."/>
            <person name="Klenk H.-P."/>
            <person name="Eisen J.A."/>
        </authorList>
    </citation>
    <scope>NUCLEOTIDE SEQUENCE</scope>
    <source>
        <strain evidence="6">DSM 6220</strain>
    </source>
</reference>
<dbReference type="GO" id="GO:0035999">
    <property type="term" value="P:tetrahydrofolate interconversion"/>
    <property type="evidence" value="ECO:0007669"/>
    <property type="project" value="TreeGrafter"/>
</dbReference>
<evidence type="ECO:0000256" key="5">
    <source>
        <dbReference type="RuleBase" id="RU361279"/>
    </source>
</evidence>
<dbReference type="STRING" id="767434.Fraau_0402"/>
<dbReference type="Pfam" id="PF01812">
    <property type="entry name" value="5-FTHF_cyc-lig"/>
    <property type="match status" value="1"/>
</dbReference>
<protein>
    <recommendedName>
        <fullName evidence="5">5-formyltetrahydrofolate cyclo-ligase</fullName>
        <ecNumber evidence="5">6.3.3.2</ecNumber>
    </recommendedName>
</protein>
<dbReference type="eggNOG" id="COG0212">
    <property type="taxonomic scope" value="Bacteria"/>
</dbReference>
<evidence type="ECO:0000256" key="1">
    <source>
        <dbReference type="ARBA" id="ARBA00010638"/>
    </source>
</evidence>
<dbReference type="GO" id="GO:0030272">
    <property type="term" value="F:5-formyltetrahydrofolate cyclo-ligase activity"/>
    <property type="evidence" value="ECO:0007669"/>
    <property type="project" value="UniProtKB-EC"/>
</dbReference>
<keyword evidence="3 4" id="KW-0067">ATP-binding</keyword>
<gene>
    <name evidence="6" type="ordered locus">Fraau_0402</name>
</gene>
<dbReference type="AlphaFoldDB" id="H8L3T6"/>
<dbReference type="KEGG" id="fau:Fraau_0402"/>
<evidence type="ECO:0000313" key="6">
    <source>
        <dbReference type="EMBL" id="AFC84891.1"/>
    </source>
</evidence>
<dbReference type="InterPro" id="IPR037171">
    <property type="entry name" value="NagB/RpiA_transferase-like"/>
</dbReference>
<comment type="catalytic activity">
    <reaction evidence="5">
        <text>(6S)-5-formyl-5,6,7,8-tetrahydrofolate + ATP = (6R)-5,10-methenyltetrahydrofolate + ADP + phosphate</text>
        <dbReference type="Rhea" id="RHEA:10488"/>
        <dbReference type="ChEBI" id="CHEBI:30616"/>
        <dbReference type="ChEBI" id="CHEBI:43474"/>
        <dbReference type="ChEBI" id="CHEBI:57455"/>
        <dbReference type="ChEBI" id="CHEBI:57457"/>
        <dbReference type="ChEBI" id="CHEBI:456216"/>
        <dbReference type="EC" id="6.3.3.2"/>
    </reaction>
</comment>
<proteinExistence type="inferred from homology"/>
<evidence type="ECO:0000313" key="7">
    <source>
        <dbReference type="Proteomes" id="UP000005234"/>
    </source>
</evidence>
<keyword evidence="7" id="KW-1185">Reference proteome</keyword>
<dbReference type="NCBIfam" id="TIGR02727">
    <property type="entry name" value="MTHFS_bact"/>
    <property type="match status" value="1"/>
</dbReference>
<dbReference type="PANTHER" id="PTHR23407:SF1">
    <property type="entry name" value="5-FORMYLTETRAHYDROFOLATE CYCLO-LIGASE"/>
    <property type="match status" value="1"/>
</dbReference>
<dbReference type="PANTHER" id="PTHR23407">
    <property type="entry name" value="ATPASE INHIBITOR/5-FORMYLTETRAHYDROFOLATE CYCLO-LIGASE"/>
    <property type="match status" value="1"/>
</dbReference>
<dbReference type="Proteomes" id="UP000005234">
    <property type="component" value="Chromosome"/>
</dbReference>
<dbReference type="GO" id="GO:0005524">
    <property type="term" value="F:ATP binding"/>
    <property type="evidence" value="ECO:0007669"/>
    <property type="project" value="UniProtKB-KW"/>
</dbReference>
<keyword evidence="2 4" id="KW-0547">Nucleotide-binding</keyword>
<keyword evidence="5" id="KW-0460">Magnesium</keyword>
<dbReference type="SUPFAM" id="SSF100950">
    <property type="entry name" value="NagB/RpiA/CoA transferase-like"/>
    <property type="match status" value="1"/>
</dbReference>